<comment type="catalytic activity">
    <reaction evidence="6 7">
        <text>hydrogencarbonate + H(+) = CO2 + H2O</text>
        <dbReference type="Rhea" id="RHEA:10748"/>
        <dbReference type="ChEBI" id="CHEBI:15377"/>
        <dbReference type="ChEBI" id="CHEBI:15378"/>
        <dbReference type="ChEBI" id="CHEBI:16526"/>
        <dbReference type="ChEBI" id="CHEBI:17544"/>
        <dbReference type="EC" id="4.2.1.1"/>
    </reaction>
</comment>
<dbReference type="RefSeq" id="WP_194557054.1">
    <property type="nucleotide sequence ID" value="NZ_JADKMY010000003.1"/>
</dbReference>
<accession>A0ABR9ZM12</accession>
<evidence type="ECO:0000256" key="7">
    <source>
        <dbReference type="RuleBase" id="RU003956"/>
    </source>
</evidence>
<comment type="caution">
    <text evidence="9">The sequence shown here is derived from an EMBL/GenBank/DDBJ whole genome shotgun (WGS) entry which is preliminary data.</text>
</comment>
<name>A0ABR9ZM12_9CORY</name>
<evidence type="ECO:0000256" key="1">
    <source>
        <dbReference type="ARBA" id="ARBA00006217"/>
    </source>
</evidence>
<evidence type="ECO:0000313" key="10">
    <source>
        <dbReference type="Proteomes" id="UP000635902"/>
    </source>
</evidence>
<dbReference type="InterPro" id="IPR036874">
    <property type="entry name" value="Carbonic_anhydrase_sf"/>
</dbReference>
<dbReference type="EC" id="4.2.1.1" evidence="2 7"/>
<dbReference type="PROSITE" id="PS00705">
    <property type="entry name" value="PROK_CO2_ANHYDRASE_2"/>
    <property type="match status" value="1"/>
</dbReference>
<feature type="compositionally biased region" description="Basic and acidic residues" evidence="8">
    <location>
        <begin position="41"/>
        <end position="53"/>
    </location>
</feature>
<evidence type="ECO:0000256" key="5">
    <source>
        <dbReference type="ARBA" id="ARBA00024993"/>
    </source>
</evidence>
<dbReference type="SUPFAM" id="SSF53056">
    <property type="entry name" value="beta-carbonic anhydrase, cab"/>
    <property type="match status" value="1"/>
</dbReference>
<dbReference type="PANTHER" id="PTHR11002">
    <property type="entry name" value="CARBONIC ANHYDRASE"/>
    <property type="match status" value="1"/>
</dbReference>
<protein>
    <recommendedName>
        <fullName evidence="2 7">Carbonic anhydrase</fullName>
        <ecNumber evidence="2 7">4.2.1.1</ecNumber>
    </recommendedName>
    <alternativeName>
        <fullName evidence="7">Carbonate dehydratase</fullName>
    </alternativeName>
</protein>
<organism evidence="9 10">
    <name type="scientific">Corynebacterium suicordis DSM 45110</name>
    <dbReference type="NCBI Taxonomy" id="1121369"/>
    <lineage>
        <taxon>Bacteria</taxon>
        <taxon>Bacillati</taxon>
        <taxon>Actinomycetota</taxon>
        <taxon>Actinomycetes</taxon>
        <taxon>Mycobacteriales</taxon>
        <taxon>Corynebacteriaceae</taxon>
        <taxon>Corynebacterium</taxon>
    </lineage>
</organism>
<dbReference type="SMART" id="SM00947">
    <property type="entry name" value="Pro_CA"/>
    <property type="match status" value="1"/>
</dbReference>
<dbReference type="PANTHER" id="PTHR11002:SF79">
    <property type="entry name" value="CARBONIC ANHYDRASE 2"/>
    <property type="match status" value="1"/>
</dbReference>
<dbReference type="EMBL" id="JADKMY010000003">
    <property type="protein sequence ID" value="MBF4554156.1"/>
    <property type="molecule type" value="Genomic_DNA"/>
</dbReference>
<feature type="compositionally biased region" description="Polar residues" evidence="8">
    <location>
        <begin position="1"/>
        <end position="20"/>
    </location>
</feature>
<gene>
    <name evidence="9" type="ORF">IRY30_08765</name>
</gene>
<keyword evidence="10" id="KW-1185">Reference proteome</keyword>
<dbReference type="Pfam" id="PF00484">
    <property type="entry name" value="Pro_CA"/>
    <property type="match status" value="1"/>
</dbReference>
<evidence type="ECO:0000256" key="8">
    <source>
        <dbReference type="SAM" id="MobiDB-lite"/>
    </source>
</evidence>
<dbReference type="CDD" id="cd03378">
    <property type="entry name" value="beta_CA_cladeC"/>
    <property type="match status" value="1"/>
</dbReference>
<evidence type="ECO:0000256" key="2">
    <source>
        <dbReference type="ARBA" id="ARBA00012925"/>
    </source>
</evidence>
<dbReference type="Proteomes" id="UP000635902">
    <property type="component" value="Unassembled WGS sequence"/>
</dbReference>
<evidence type="ECO:0000256" key="4">
    <source>
        <dbReference type="ARBA" id="ARBA00023239"/>
    </source>
</evidence>
<proteinExistence type="inferred from homology"/>
<evidence type="ECO:0000256" key="3">
    <source>
        <dbReference type="ARBA" id="ARBA00022833"/>
    </source>
</evidence>
<comment type="similarity">
    <text evidence="1 7">Belongs to the beta-class carbonic anhydrase family.</text>
</comment>
<evidence type="ECO:0000313" key="9">
    <source>
        <dbReference type="EMBL" id="MBF4554156.1"/>
    </source>
</evidence>
<dbReference type="InterPro" id="IPR001765">
    <property type="entry name" value="Carbonic_anhydrase"/>
</dbReference>
<dbReference type="InterPro" id="IPR015892">
    <property type="entry name" value="Carbonic_anhydrase_CS"/>
</dbReference>
<feature type="region of interest" description="Disordered" evidence="8">
    <location>
        <begin position="1"/>
        <end position="56"/>
    </location>
</feature>
<evidence type="ECO:0000256" key="6">
    <source>
        <dbReference type="ARBA" id="ARBA00048348"/>
    </source>
</evidence>
<dbReference type="Gene3D" id="3.40.1050.10">
    <property type="entry name" value="Carbonic anhydrase"/>
    <property type="match status" value="1"/>
</dbReference>
<comment type="function">
    <text evidence="5">Catalyzes the reversible hydration of carbon dioxide to form bicarbonate.</text>
</comment>
<comment type="function">
    <text evidence="7">Reversible hydration of carbon dioxide.</text>
</comment>
<reference evidence="9 10" key="1">
    <citation type="submission" date="2020-10" db="EMBL/GenBank/DDBJ databases">
        <title>Novel species in genus Corynebacterium.</title>
        <authorList>
            <person name="Zhang G."/>
        </authorList>
    </citation>
    <scope>NUCLEOTIDE SEQUENCE [LARGE SCALE GENOMIC DNA]</scope>
    <source>
        <strain evidence="9 10">DSM 45110</strain>
    </source>
</reference>
<sequence>MESMTSEIGNETPENTSAVTPQEAWERMREGNQRFIGQQADHPRQDQERRGLGEHGQNPHAVVLACSDSRVPVEIVFDQGLGDVFVIRTAGEITDLSVLASLEFAVDALGVPLVVVLGHEKCGAVAAAERALEKGEMPSGFQRVLVEKVTPSLLSARAEGLTGIENFERNHVKEIANHIVDRSPEIRERLQDGRCAVVGLRYRLSDGLAEPLVGYGLDIGAETVQA</sequence>
<keyword evidence="4 7" id="KW-0456">Lyase</keyword>
<keyword evidence="3 7" id="KW-0862">Zinc</keyword>